<evidence type="ECO:0000256" key="4">
    <source>
        <dbReference type="RuleBase" id="RU003357"/>
    </source>
</evidence>
<evidence type="ECO:0000259" key="5">
    <source>
        <dbReference type="Pfam" id="PF00593"/>
    </source>
</evidence>
<comment type="caution">
    <text evidence="7">The sequence shown here is derived from an EMBL/GenBank/DDBJ whole genome shotgun (WGS) entry which is preliminary data.</text>
</comment>
<organism evidence="7 8">
    <name type="scientific">Paraflavisolibacter caeni</name>
    <dbReference type="NCBI Taxonomy" id="2982496"/>
    <lineage>
        <taxon>Bacteria</taxon>
        <taxon>Pseudomonadati</taxon>
        <taxon>Bacteroidota</taxon>
        <taxon>Chitinophagia</taxon>
        <taxon>Chitinophagales</taxon>
        <taxon>Chitinophagaceae</taxon>
        <taxon>Paraflavisolibacter</taxon>
    </lineage>
</organism>
<dbReference type="InterPro" id="IPR036942">
    <property type="entry name" value="Beta-barrel_TonB_sf"/>
</dbReference>
<dbReference type="PANTHER" id="PTHR40980">
    <property type="entry name" value="PLUG DOMAIN-CONTAINING PROTEIN"/>
    <property type="match status" value="1"/>
</dbReference>
<dbReference type="Pfam" id="PF13715">
    <property type="entry name" value="CarbopepD_reg_2"/>
    <property type="match status" value="1"/>
</dbReference>
<keyword evidence="7" id="KW-0378">Hydrolase</keyword>
<dbReference type="EMBL" id="JAOTIF010000002">
    <property type="protein sequence ID" value="MCU7548291.1"/>
    <property type="molecule type" value="Genomic_DNA"/>
</dbReference>
<sequence>MFSRLLLLILLTISSFVTLFAQSLKLTGKVVNEKNEPLSGVTIKTNKGGGTASDVDGAFSLTLVVGNKYELVFTAVGYTPKSINDVEVIAGQPNELNIAMAVAAKKLEDVVVRTTSSARKESTNALIQYQKNTNTVAQVVSAEAIRRSPDRSTGEVLKRVPGTSIQDGKYLVVRGLSDRYNQAMLNGILLVSTEPDRKTFSFDLFPAAMIDNIIVNKAFVPELPGEWAGGLVQVNTKDIPSKPFFSVEVGTGFNSQTIGHDFYRYKGGKYDWLGFDDGTRRMPDAVPVRSVFESKDYTSEAQKVEYGKMFTNTWGTQAGSVPLNAAFEVNGGFNTNLWGKKAGGVLTLTYRRANRRLPFTNTFQSVADGTPSVLLDYSNERYAQDVLWGALGNFTLQLNPRNKISIKNLFNVNGTDYATRRTGLDLTAAMDSIRSTELGFRSNIYNNTQLIGEHSISDWNTRLKWYGSFTILDQYTPDQRRLQYNKDLTVTHDTYKALLGDVLSQKSGNRFFSNLNDYVYSGGADVAKSFKWLGFNQTAKGGYMLQVRDRLFDARPFSVYLPKNNSSNDALRELDENSIFSPENFDANDDFKFHFDQMSNIKFRYMANNILNAGYIQFDNQFSDLVRLVWGARAEHFDQLVGSVYTSDSRHLHTKQFDILPGANLTFQLNKITNLRFSASQTVIRPELRELVEYEYYDFDLNASVKGLPTLKRTKVSNVDLRYELYPRAGEMFTAGVFFKHFKSPIEAMFNQASGGASSYNFVNAPDAQGFGVEVEGRKKLDFSSALKNFTVFGNLSYIYNRVNFDNKEQDRPMQGQSPYIINLGLQYDLEKQGINTTLLFNQIGRRIVYVGGSDAPAIWERPRPLLDFQVAKKLLNKRAEIKLNISDILNKENFLYYDVDENEQFKKGKDAIFINRKMGTTFGLSLKYNFIQQ</sequence>
<evidence type="ECO:0000313" key="7">
    <source>
        <dbReference type="EMBL" id="MCU7548291.1"/>
    </source>
</evidence>
<keyword evidence="2 4" id="KW-0472">Membrane</keyword>
<dbReference type="AlphaFoldDB" id="A0A9X2XSU2"/>
<dbReference type="GO" id="GO:0004180">
    <property type="term" value="F:carboxypeptidase activity"/>
    <property type="evidence" value="ECO:0007669"/>
    <property type="project" value="UniProtKB-KW"/>
</dbReference>
<dbReference type="GO" id="GO:0009279">
    <property type="term" value="C:cell outer membrane"/>
    <property type="evidence" value="ECO:0007669"/>
    <property type="project" value="UniProtKB-SubCell"/>
</dbReference>
<dbReference type="SUPFAM" id="SSF56935">
    <property type="entry name" value="Porins"/>
    <property type="match status" value="1"/>
</dbReference>
<keyword evidence="4" id="KW-0798">TonB box</keyword>
<keyword evidence="3" id="KW-0998">Cell outer membrane</keyword>
<keyword evidence="7" id="KW-0121">Carboxypeptidase</keyword>
<comment type="subcellular location">
    <subcellularLocation>
        <location evidence="1 4">Cell outer membrane</location>
    </subcellularLocation>
</comment>
<dbReference type="InterPro" id="IPR012910">
    <property type="entry name" value="Plug_dom"/>
</dbReference>
<evidence type="ECO:0000256" key="2">
    <source>
        <dbReference type="ARBA" id="ARBA00023136"/>
    </source>
</evidence>
<dbReference type="Gene3D" id="2.40.170.20">
    <property type="entry name" value="TonB-dependent receptor, beta-barrel domain"/>
    <property type="match status" value="1"/>
</dbReference>
<dbReference type="PANTHER" id="PTHR40980:SF5">
    <property type="entry name" value="TONB-DEPENDENT RECEPTOR"/>
    <property type="match status" value="1"/>
</dbReference>
<keyword evidence="8" id="KW-1185">Reference proteome</keyword>
<dbReference type="Pfam" id="PF07715">
    <property type="entry name" value="Plug"/>
    <property type="match status" value="1"/>
</dbReference>
<dbReference type="InterPro" id="IPR000531">
    <property type="entry name" value="Beta-barrel_TonB"/>
</dbReference>
<evidence type="ECO:0000256" key="3">
    <source>
        <dbReference type="ARBA" id="ARBA00023237"/>
    </source>
</evidence>
<dbReference type="Gene3D" id="2.170.130.10">
    <property type="entry name" value="TonB-dependent receptor, plug domain"/>
    <property type="match status" value="1"/>
</dbReference>
<comment type="similarity">
    <text evidence="4">Belongs to the TonB-dependent receptor family.</text>
</comment>
<evidence type="ECO:0000259" key="6">
    <source>
        <dbReference type="Pfam" id="PF07715"/>
    </source>
</evidence>
<protein>
    <submittedName>
        <fullName evidence="7">Carboxypeptidase-like regulatory domain-containing protein</fullName>
    </submittedName>
</protein>
<name>A0A9X2XSU2_9BACT</name>
<reference evidence="7" key="2">
    <citation type="submission" date="2023-04" db="EMBL/GenBank/DDBJ databases">
        <title>Paracnuella aquatica gen. nov., sp. nov., a member of the family Chitinophagaceae isolated from a hot spring.</title>
        <authorList>
            <person name="Wang C."/>
        </authorList>
    </citation>
    <scope>NUCLEOTIDE SEQUENCE</scope>
    <source>
        <strain evidence="7">LB-8</strain>
    </source>
</reference>
<dbReference type="InterPro" id="IPR008969">
    <property type="entry name" value="CarboxyPept-like_regulatory"/>
</dbReference>
<keyword evidence="7" id="KW-0645">Protease</keyword>
<evidence type="ECO:0000313" key="8">
    <source>
        <dbReference type="Proteomes" id="UP001155483"/>
    </source>
</evidence>
<proteinExistence type="inferred from homology"/>
<dbReference type="RefSeq" id="WP_279295739.1">
    <property type="nucleotide sequence ID" value="NZ_JAOTIF010000002.1"/>
</dbReference>
<dbReference type="SUPFAM" id="SSF49464">
    <property type="entry name" value="Carboxypeptidase regulatory domain-like"/>
    <property type="match status" value="1"/>
</dbReference>
<feature type="domain" description="TonB-dependent receptor-like beta-barrel" evidence="5">
    <location>
        <begin position="410"/>
        <end position="853"/>
    </location>
</feature>
<dbReference type="Gene3D" id="2.60.40.1120">
    <property type="entry name" value="Carboxypeptidase-like, regulatory domain"/>
    <property type="match status" value="1"/>
</dbReference>
<evidence type="ECO:0000256" key="1">
    <source>
        <dbReference type="ARBA" id="ARBA00004442"/>
    </source>
</evidence>
<reference evidence="7" key="1">
    <citation type="submission" date="2022-09" db="EMBL/GenBank/DDBJ databases">
        <authorList>
            <person name="Yuan C."/>
            <person name="Ke Z."/>
        </authorList>
    </citation>
    <scope>NUCLEOTIDE SEQUENCE</scope>
    <source>
        <strain evidence="7">LB-8</strain>
    </source>
</reference>
<dbReference type="Proteomes" id="UP001155483">
    <property type="component" value="Unassembled WGS sequence"/>
</dbReference>
<dbReference type="Pfam" id="PF00593">
    <property type="entry name" value="TonB_dep_Rec_b-barrel"/>
    <property type="match status" value="1"/>
</dbReference>
<gene>
    <name evidence="7" type="ORF">OCK74_04155</name>
</gene>
<dbReference type="InterPro" id="IPR037066">
    <property type="entry name" value="Plug_dom_sf"/>
</dbReference>
<feature type="domain" description="TonB-dependent receptor plug" evidence="6">
    <location>
        <begin position="131"/>
        <end position="218"/>
    </location>
</feature>
<accession>A0A9X2XSU2</accession>